<accession>A0ABS2NFM2</accession>
<gene>
    <name evidence="1" type="ORF">JOC86_003196</name>
</gene>
<evidence type="ECO:0000313" key="1">
    <source>
        <dbReference type="EMBL" id="MBM7586644.1"/>
    </source>
</evidence>
<sequence length="47" mass="5376">MNPIVKCPKCQKEEELNHVLTAQSNQNVIYNCPACHYKVRNIMTSKG</sequence>
<dbReference type="EMBL" id="JAFBDZ010000003">
    <property type="protein sequence ID" value="MBM7586644.1"/>
    <property type="molecule type" value="Genomic_DNA"/>
</dbReference>
<dbReference type="Proteomes" id="UP001646157">
    <property type="component" value="Unassembled WGS sequence"/>
</dbReference>
<keyword evidence="2" id="KW-1185">Reference proteome</keyword>
<organism evidence="1 2">
    <name type="scientific">Rossellomorea pakistanensis</name>
    <dbReference type="NCBI Taxonomy" id="992288"/>
    <lineage>
        <taxon>Bacteria</taxon>
        <taxon>Bacillati</taxon>
        <taxon>Bacillota</taxon>
        <taxon>Bacilli</taxon>
        <taxon>Bacillales</taxon>
        <taxon>Bacillaceae</taxon>
        <taxon>Rossellomorea</taxon>
    </lineage>
</organism>
<reference evidence="1 2" key="1">
    <citation type="submission" date="2021-01" db="EMBL/GenBank/DDBJ databases">
        <title>Genomic Encyclopedia of Type Strains, Phase IV (KMG-IV): sequencing the most valuable type-strain genomes for metagenomic binning, comparative biology and taxonomic classification.</title>
        <authorList>
            <person name="Goeker M."/>
        </authorList>
    </citation>
    <scope>NUCLEOTIDE SEQUENCE [LARGE SCALE GENOMIC DNA]</scope>
    <source>
        <strain evidence="1 2">DSM 24834</strain>
    </source>
</reference>
<proteinExistence type="predicted"/>
<name>A0ABS2NFM2_9BACI</name>
<protein>
    <submittedName>
        <fullName evidence="1">Zn finger protein</fullName>
    </submittedName>
</protein>
<evidence type="ECO:0000313" key="2">
    <source>
        <dbReference type="Proteomes" id="UP001646157"/>
    </source>
</evidence>
<comment type="caution">
    <text evidence="1">The sequence shown here is derived from an EMBL/GenBank/DDBJ whole genome shotgun (WGS) entry which is preliminary data.</text>
</comment>